<name>A0A1V4JNL2_PATFA</name>
<evidence type="ECO:0000313" key="2">
    <source>
        <dbReference type="Proteomes" id="UP000190648"/>
    </source>
</evidence>
<reference evidence="1 2" key="1">
    <citation type="submission" date="2016-02" db="EMBL/GenBank/DDBJ databases">
        <title>Band-tailed pigeon sequencing and assembly.</title>
        <authorList>
            <person name="Soares A.E."/>
            <person name="Novak B.J."/>
            <person name="Rice E.S."/>
            <person name="O'Connell B."/>
            <person name="Chang D."/>
            <person name="Weber S."/>
            <person name="Shapiro B."/>
        </authorList>
    </citation>
    <scope>NUCLEOTIDE SEQUENCE [LARGE SCALE GENOMIC DNA]</scope>
    <source>
        <strain evidence="1">BTP2013</strain>
        <tissue evidence="1">Blood</tissue>
    </source>
</reference>
<organism evidence="1 2">
    <name type="scientific">Patagioenas fasciata monilis</name>
    <dbReference type="NCBI Taxonomy" id="372326"/>
    <lineage>
        <taxon>Eukaryota</taxon>
        <taxon>Metazoa</taxon>
        <taxon>Chordata</taxon>
        <taxon>Craniata</taxon>
        <taxon>Vertebrata</taxon>
        <taxon>Euteleostomi</taxon>
        <taxon>Archelosauria</taxon>
        <taxon>Archosauria</taxon>
        <taxon>Dinosauria</taxon>
        <taxon>Saurischia</taxon>
        <taxon>Theropoda</taxon>
        <taxon>Coelurosauria</taxon>
        <taxon>Aves</taxon>
        <taxon>Neognathae</taxon>
        <taxon>Neoaves</taxon>
        <taxon>Columbimorphae</taxon>
        <taxon>Columbiformes</taxon>
        <taxon>Columbidae</taxon>
        <taxon>Patagioenas</taxon>
    </lineage>
</organism>
<evidence type="ECO:0000313" key="1">
    <source>
        <dbReference type="EMBL" id="OPJ73750.1"/>
    </source>
</evidence>
<sequence length="82" mass="8737">MVAAERTASRAAQESTRAGRACFRVSRAEWQLGRWERKAAAPAPAVPATERGSFSGGGALVALREGFCSDETSHPVLAECHH</sequence>
<keyword evidence="2" id="KW-1185">Reference proteome</keyword>
<gene>
    <name evidence="1" type="ORF">AV530_013217</name>
</gene>
<dbReference type="Proteomes" id="UP000190648">
    <property type="component" value="Unassembled WGS sequence"/>
</dbReference>
<protein>
    <submittedName>
        <fullName evidence="1">Uncharacterized protein</fullName>
    </submittedName>
</protein>
<accession>A0A1V4JNL2</accession>
<proteinExistence type="predicted"/>
<comment type="caution">
    <text evidence="1">The sequence shown here is derived from an EMBL/GenBank/DDBJ whole genome shotgun (WGS) entry which is preliminary data.</text>
</comment>
<dbReference type="EMBL" id="LSYS01006880">
    <property type="protein sequence ID" value="OPJ73750.1"/>
    <property type="molecule type" value="Genomic_DNA"/>
</dbReference>
<dbReference type="AlphaFoldDB" id="A0A1V4JNL2"/>